<keyword evidence="10 12" id="KW-0687">Ribonucleoprotein</keyword>
<dbReference type="InParanoid" id="A0A168PSS5"/>
<comment type="function">
    <text evidence="12">Component of the signal recognition particle (SRP) complex, a ribonucleoprotein complex that mediates the cotranslational targeting of secretory and membrane proteins to the endoplasmic reticulum (ER). The SRP complex interacts with the signal sequence in nascent secretory and membrane proteins and directs them to the membrane of the ER.</text>
</comment>
<dbReference type="GO" id="GO:0005786">
    <property type="term" value="C:signal recognition particle, endoplasmic reticulum targeting"/>
    <property type="evidence" value="ECO:0007669"/>
    <property type="project" value="UniProtKB-KW"/>
</dbReference>
<dbReference type="GO" id="GO:0005730">
    <property type="term" value="C:nucleolus"/>
    <property type="evidence" value="ECO:0007669"/>
    <property type="project" value="UniProtKB-SubCell"/>
</dbReference>
<dbReference type="PANTHER" id="PTHR12860:SF0">
    <property type="entry name" value="SIGNAL RECOGNITION PARTICLE SUBUNIT SRP68"/>
    <property type="match status" value="1"/>
</dbReference>
<dbReference type="SUPFAM" id="SSF48452">
    <property type="entry name" value="TPR-like"/>
    <property type="match status" value="1"/>
</dbReference>
<dbReference type="GO" id="GO:0005047">
    <property type="term" value="F:signal recognition particle binding"/>
    <property type="evidence" value="ECO:0007669"/>
    <property type="project" value="InterPro"/>
</dbReference>
<evidence type="ECO:0000256" key="6">
    <source>
        <dbReference type="ARBA" id="ARBA00022824"/>
    </source>
</evidence>
<dbReference type="InterPro" id="IPR026258">
    <property type="entry name" value="SRP68"/>
</dbReference>
<dbReference type="GO" id="GO:0005829">
    <property type="term" value="C:cytosol"/>
    <property type="evidence" value="ECO:0007669"/>
    <property type="project" value="UniProtKB-ARBA"/>
</dbReference>
<sequence>MEITTPLSLDVLALINDGRMQYGLRHQDYQRYREYTAHRLRRLRQILNLVQANTKTTNRQKEVPENFSDVRYLHLFVYDTERAWAYAMELKQESTNSLETRKHHHLTKRLKRAAQHAEKLVTLCEQNTVDARTVLDAKAYAATMKGYLYFEQQNWQNAIDQFVEARTIYERFASTNSSGHQEALCYSAMDDIDPNIRFCAYKLQLGGGGGSAQDIDALVTTLKQHRNGTGMDLLEAQLAKVGEEHRKEQAQALAHMTWRQEHFDVKNTQMADAIVKAQTTTKKSSSSSSGVVAQYDGILSDWADAEKRIKKLLKEDKEAVAKVTSSKSAKTTQELEWIHAYIAYHLYAYSIQRNLALIDEIQASHGKVQKRIKLWDDILKNVNYMRDLPCIKESHDFESELDVLTNYYKAQRLILVAVAYVEMQKTPEALALYQRGQTYLAHTKQGIQHSRGFDKDAVLKVSMEDATHLEQTIRTGIYKAQATWYLENDDGMDVDETDTTTEQQTLTKKMDQLELADEVALIKRLDVYPTSLAGPVPHLIDLPPSFAPVPCKPFYFDLAANHIKYPPTLDERASSEKSSGLWKFFGFGN</sequence>
<dbReference type="InterPro" id="IPR038253">
    <property type="entry name" value="SRP68_N_sf"/>
</dbReference>
<dbReference type="InterPro" id="IPR034652">
    <property type="entry name" value="SRP68-RBD"/>
</dbReference>
<keyword evidence="8 12" id="KW-0733">Signal recognition particle</keyword>
<evidence type="ECO:0000256" key="2">
    <source>
        <dbReference type="ARBA" id="ARBA00004496"/>
    </source>
</evidence>
<evidence type="ECO:0000256" key="10">
    <source>
        <dbReference type="ARBA" id="ARBA00023274"/>
    </source>
</evidence>
<comment type="similarity">
    <text evidence="4 12">Belongs to the SRP68 family.</text>
</comment>
<dbReference type="CDD" id="cd15481">
    <property type="entry name" value="SRP68-RBD"/>
    <property type="match status" value="1"/>
</dbReference>
<evidence type="ECO:0000313" key="13">
    <source>
        <dbReference type="EMBL" id="SAM02916.1"/>
    </source>
</evidence>
<evidence type="ECO:0000256" key="3">
    <source>
        <dbReference type="ARBA" id="ARBA00004604"/>
    </source>
</evidence>
<dbReference type="Gene3D" id="1.10.3450.40">
    <property type="entry name" value="Signal recognition particle, SRP68 subunit, RNA-binding domain"/>
    <property type="match status" value="1"/>
</dbReference>
<evidence type="ECO:0000256" key="8">
    <source>
        <dbReference type="ARBA" id="ARBA00023135"/>
    </source>
</evidence>
<keyword evidence="7 12" id="KW-0694">RNA-binding</keyword>
<dbReference type="EMBL" id="LT554016">
    <property type="protein sequence ID" value="SAM02916.1"/>
    <property type="molecule type" value="Genomic_DNA"/>
</dbReference>
<dbReference type="Pfam" id="PF16969">
    <property type="entry name" value="SRP68"/>
    <property type="match status" value="1"/>
</dbReference>
<dbReference type="GO" id="GO:0005783">
    <property type="term" value="C:endoplasmic reticulum"/>
    <property type="evidence" value="ECO:0007669"/>
    <property type="project" value="UniProtKB-SubCell"/>
</dbReference>
<keyword evidence="6" id="KW-0256">Endoplasmic reticulum</keyword>
<dbReference type="STRING" id="4829.A0A168PSS5"/>
<organism evidence="13">
    <name type="scientific">Absidia glauca</name>
    <name type="common">Pin mould</name>
    <dbReference type="NCBI Taxonomy" id="4829"/>
    <lineage>
        <taxon>Eukaryota</taxon>
        <taxon>Fungi</taxon>
        <taxon>Fungi incertae sedis</taxon>
        <taxon>Mucoromycota</taxon>
        <taxon>Mucoromycotina</taxon>
        <taxon>Mucoromycetes</taxon>
        <taxon>Mucorales</taxon>
        <taxon>Cunninghamellaceae</taxon>
        <taxon>Absidia</taxon>
    </lineage>
</organism>
<dbReference type="PIRSF" id="PIRSF038995">
    <property type="entry name" value="SRP68"/>
    <property type="match status" value="1"/>
</dbReference>
<dbReference type="FunCoup" id="A0A168PSS5">
    <property type="interactions" value="959"/>
</dbReference>
<dbReference type="GO" id="GO:0030942">
    <property type="term" value="F:endoplasmic reticulum signal peptide binding"/>
    <property type="evidence" value="ECO:0007669"/>
    <property type="project" value="InterPro"/>
</dbReference>
<comment type="subcellular location">
    <subcellularLocation>
        <location evidence="2 12">Cytoplasm</location>
    </subcellularLocation>
    <subcellularLocation>
        <location evidence="1">Endoplasmic reticulum</location>
    </subcellularLocation>
    <subcellularLocation>
        <location evidence="3">Nucleus</location>
        <location evidence="3">Nucleolus</location>
    </subcellularLocation>
</comment>
<evidence type="ECO:0000256" key="12">
    <source>
        <dbReference type="PIRNR" id="PIRNR038995"/>
    </source>
</evidence>
<dbReference type="AlphaFoldDB" id="A0A168PSS5"/>
<evidence type="ECO:0000256" key="1">
    <source>
        <dbReference type="ARBA" id="ARBA00004240"/>
    </source>
</evidence>
<keyword evidence="14" id="KW-1185">Reference proteome</keyword>
<name>A0A168PSS5_ABSGL</name>
<gene>
    <name evidence="13" type="primary">ABSGL_08732.1 scaffold 10421</name>
</gene>
<dbReference type="Proteomes" id="UP000078561">
    <property type="component" value="Unassembled WGS sequence"/>
</dbReference>
<proteinExistence type="inferred from homology"/>
<dbReference type="PANTHER" id="PTHR12860">
    <property type="entry name" value="SIGNAL RECOGNITION PARTICLE 68 KDA PROTEIN"/>
    <property type="match status" value="1"/>
</dbReference>
<evidence type="ECO:0000256" key="5">
    <source>
        <dbReference type="ARBA" id="ARBA00022490"/>
    </source>
</evidence>
<evidence type="ECO:0000256" key="7">
    <source>
        <dbReference type="ARBA" id="ARBA00022884"/>
    </source>
</evidence>
<keyword evidence="9" id="KW-0539">Nucleus</keyword>
<evidence type="ECO:0000313" key="14">
    <source>
        <dbReference type="Proteomes" id="UP000078561"/>
    </source>
</evidence>
<dbReference type="OrthoDB" id="10255118at2759"/>
<dbReference type="FunFam" id="1.10.3450.40:FF:000001">
    <property type="entry name" value="Signal recognition particle subunit SRP68"/>
    <property type="match status" value="1"/>
</dbReference>
<protein>
    <recommendedName>
        <fullName evidence="11 12">Signal recognition particle subunit SRP68</fullName>
        <shortName evidence="12">SRP68</shortName>
    </recommendedName>
</protein>
<reference evidence="13" key="1">
    <citation type="submission" date="2016-04" db="EMBL/GenBank/DDBJ databases">
        <authorList>
            <person name="Evans L.H."/>
            <person name="Alamgir A."/>
            <person name="Owens N."/>
            <person name="Weber N.D."/>
            <person name="Virtaneva K."/>
            <person name="Barbian K."/>
            <person name="Babar A."/>
            <person name="Rosenke K."/>
        </authorList>
    </citation>
    <scope>NUCLEOTIDE SEQUENCE [LARGE SCALE GENOMIC DNA]</scope>
    <source>
        <strain evidence="13">CBS 101.48</strain>
    </source>
</reference>
<dbReference type="OMA" id="DERFIHI"/>
<dbReference type="GO" id="GO:0006614">
    <property type="term" value="P:SRP-dependent cotranslational protein targeting to membrane"/>
    <property type="evidence" value="ECO:0007669"/>
    <property type="project" value="InterPro"/>
</dbReference>
<evidence type="ECO:0000256" key="11">
    <source>
        <dbReference type="ARBA" id="ARBA00029498"/>
    </source>
</evidence>
<evidence type="ECO:0000256" key="9">
    <source>
        <dbReference type="ARBA" id="ARBA00023242"/>
    </source>
</evidence>
<dbReference type="GO" id="GO:0008312">
    <property type="term" value="F:7S RNA binding"/>
    <property type="evidence" value="ECO:0007669"/>
    <property type="project" value="InterPro"/>
</dbReference>
<evidence type="ECO:0000256" key="4">
    <source>
        <dbReference type="ARBA" id="ARBA00009352"/>
    </source>
</evidence>
<accession>A0A168PSS5</accession>
<keyword evidence="5 12" id="KW-0963">Cytoplasm</keyword>
<dbReference type="InterPro" id="IPR011990">
    <property type="entry name" value="TPR-like_helical_dom_sf"/>
</dbReference>